<feature type="domain" description="HTH La-type RNA-binding" evidence="4">
    <location>
        <begin position="655"/>
        <end position="752"/>
    </location>
</feature>
<dbReference type="GO" id="GO:0000339">
    <property type="term" value="F:RNA cap binding"/>
    <property type="evidence" value="ECO:0007669"/>
    <property type="project" value="InterPro"/>
</dbReference>
<feature type="compositionally biased region" description="Basic and acidic residues" evidence="3">
    <location>
        <begin position="321"/>
        <end position="351"/>
    </location>
</feature>
<dbReference type="HOGENOM" id="CLU_005100_0_0_1"/>
<dbReference type="GeneID" id="18761863"/>
<feature type="compositionally biased region" description="Basic and acidic residues" evidence="3">
    <location>
        <begin position="507"/>
        <end position="538"/>
    </location>
</feature>
<feature type="compositionally biased region" description="Gly residues" evidence="3">
    <location>
        <begin position="372"/>
        <end position="382"/>
    </location>
</feature>
<feature type="compositionally biased region" description="Polar residues" evidence="3">
    <location>
        <begin position="932"/>
        <end position="946"/>
    </location>
</feature>
<feature type="region of interest" description="Disordered" evidence="3">
    <location>
        <begin position="906"/>
        <end position="950"/>
    </location>
</feature>
<feature type="compositionally biased region" description="Polar residues" evidence="3">
    <location>
        <begin position="464"/>
        <end position="474"/>
    </location>
</feature>
<feature type="compositionally biased region" description="Polar residues" evidence="3">
    <location>
        <begin position="44"/>
        <end position="63"/>
    </location>
</feature>
<keyword evidence="1 2" id="KW-0694">RNA-binding</keyword>
<feature type="region of interest" description="Disordered" evidence="3">
    <location>
        <begin position="31"/>
        <end position="629"/>
    </location>
</feature>
<dbReference type="InterPro" id="IPR006607">
    <property type="entry name" value="DM15"/>
</dbReference>
<dbReference type="CDD" id="cd07323">
    <property type="entry name" value="LAM"/>
    <property type="match status" value="1"/>
</dbReference>
<dbReference type="Pfam" id="PF21071">
    <property type="entry name" value="LARP1_HEAT"/>
    <property type="match status" value="1"/>
</dbReference>
<dbReference type="Proteomes" id="UP000006753">
    <property type="component" value="Unassembled WGS sequence"/>
</dbReference>
<organism evidence="5 6">
    <name type="scientific">Marssonina brunnea f. sp. multigermtubi (strain MB_m1)</name>
    <name type="common">Marssonina leaf spot fungus</name>
    <dbReference type="NCBI Taxonomy" id="1072389"/>
    <lineage>
        <taxon>Eukaryota</taxon>
        <taxon>Fungi</taxon>
        <taxon>Dikarya</taxon>
        <taxon>Ascomycota</taxon>
        <taxon>Pezizomycotina</taxon>
        <taxon>Leotiomycetes</taxon>
        <taxon>Helotiales</taxon>
        <taxon>Drepanopezizaceae</taxon>
        <taxon>Drepanopeziza</taxon>
    </lineage>
</organism>
<dbReference type="GO" id="GO:0005829">
    <property type="term" value="C:cytosol"/>
    <property type="evidence" value="ECO:0007669"/>
    <property type="project" value="TreeGrafter"/>
</dbReference>
<feature type="compositionally biased region" description="Polar residues" evidence="3">
    <location>
        <begin position="101"/>
        <end position="115"/>
    </location>
</feature>
<feature type="compositionally biased region" description="Basic and acidic residues" evidence="3">
    <location>
        <begin position="439"/>
        <end position="452"/>
    </location>
</feature>
<sequence>MSSTTSKPNGEAAPAPPVFSYAQAAKGRAAATTASAMQSHQAAVSGNTPPAKESGSTIDTPSVGSEGGDRSVNGSYETLSKGEIPDSSRNPDVKTMKAGSPATSPSFGTASTSTLPKEDKEDDFTLVGGSESNRDRHSHGAGERHADGEGRRGKKGKKEKKPTEKDGEKEKEKEKEKEEVKPEVFVPAPLPTVNFWQQRKEDAAKSKPNSVTRQGLEGSNELNSTPNTKSIDNKKRAKSVVAEEADKMLSPAQVGAGKDAQISSKAQKKGSEVVSKKDDTPKRSGPRGSRAAEKDERPVASQLPPPVEDAMSWPTPETAVEEEKRKAQEKVDKDDKEENAPNKPRTKEKWVHVPYIPSVTFNTPLPTRGGRGRGGARGGRTEAGGRSSHVTNGAGEKPQNGSASADGDARSSSVPPTTKSRTPNESTMARKASLAQAGDKIKSGPLKTEHVSHPGIQYAPQPGQPNQFEPNQEQRLLPGETNKHLKQDQMQGSVLDNQAHPSAGNGRKGEQKGSEQFKENPFGKDSTHQNRDRNDARGRGGFRGRVAHAGYTNGQPHPQNVFANGHGAPNGYPGRQSSGPYSPPLQSIPFGNQYAPPPPRGGRGNRSQSIPNNGMYGRYPPNGVSQHMPPLQTSNQVYEYQHMQGPMSATPYQPYMDQVSVLAMVSMQLEYYFSIDNLCKDVFLRRHMDSQGFVFLAFIAGFKRIQALTHEFELLRFACHESDIIELVRGDDGHDRLRRREGWEKFVVPMDERDESVRNAGPSSVQHRSPQSPNSQHAGSMGMPNQHIMSPGAFSPNGTEASLRYQQNGAGPVSNGNGSAYYPETPLSAAVPDFAPGLLSLSGLQDPLEAATTFNDDEVAKLTLVFKTPKGSEDSKLKSPFNGAPARTFSNGSIDGRSIVEELFDDQRQGRTLTNGSHTSETSPESLRRSRSPFTPLSPTQSTSGNGLPVMWVKGQGQQSFVSPGNSEELYTTFRSRALNHRENSTPGETHPDMKLLYEFWSHFLCRNFNAKMYTEFRQYAFEDAQQNAMDGTNSLISYYSEILSSKRKVIPDVLALHYVELVKSEDVAGPRPALERLRIAWRDGALDMKSRKKIGNLVDKKLKDELDRAPHAKADS</sequence>
<dbReference type="PANTHER" id="PTHR22792:SF132">
    <property type="entry name" value="LA-RELATED PROTEIN 1"/>
    <property type="match status" value="1"/>
</dbReference>
<dbReference type="InterPro" id="IPR045180">
    <property type="entry name" value="La_dom_prot"/>
</dbReference>
<dbReference type="InParanoid" id="K1WTX9"/>
<feature type="region of interest" description="Disordered" evidence="3">
    <location>
        <begin position="870"/>
        <end position="893"/>
    </location>
</feature>
<dbReference type="KEGG" id="mbe:MBM_05928"/>
<feature type="compositionally biased region" description="Low complexity" evidence="3">
    <location>
        <begin position="31"/>
        <end position="43"/>
    </location>
</feature>
<dbReference type="OMA" id="WPTPQVA"/>
<name>K1WTX9_MARBU</name>
<dbReference type="eggNOG" id="KOG2590">
    <property type="taxonomic scope" value="Eukaryota"/>
</dbReference>
<evidence type="ECO:0000256" key="1">
    <source>
        <dbReference type="ARBA" id="ARBA00022884"/>
    </source>
</evidence>
<feature type="compositionally biased region" description="Low complexity" evidence="3">
    <location>
        <begin position="401"/>
        <end position="413"/>
    </location>
</feature>
<dbReference type="GO" id="GO:0048255">
    <property type="term" value="P:mRNA stabilization"/>
    <property type="evidence" value="ECO:0007669"/>
    <property type="project" value="InterPro"/>
</dbReference>
<protein>
    <submittedName>
        <fullName evidence="5">La domain family</fullName>
    </submittedName>
</protein>
<reference evidence="5 6" key="1">
    <citation type="journal article" date="2012" name="BMC Genomics">
        <title>Sequencing the genome of Marssonina brunnea reveals fungus-poplar co-evolution.</title>
        <authorList>
            <person name="Zhu S."/>
            <person name="Cao Y.-Z."/>
            <person name="Jiang C."/>
            <person name="Tan B.-Y."/>
            <person name="Wang Z."/>
            <person name="Feng S."/>
            <person name="Zhang L."/>
            <person name="Su X.-H."/>
            <person name="Brejova B."/>
            <person name="Vinar T."/>
            <person name="Xu M."/>
            <person name="Wang M.-X."/>
            <person name="Zhang S.-G."/>
            <person name="Huang M.-R."/>
            <person name="Wu R."/>
            <person name="Zhou Y."/>
        </authorList>
    </citation>
    <scope>NUCLEOTIDE SEQUENCE [LARGE SCALE GENOMIC DNA]</scope>
    <source>
        <strain evidence="5 6">MB_m1</strain>
    </source>
</reference>
<feature type="compositionally biased region" description="Polar residues" evidence="3">
    <location>
        <begin position="910"/>
        <end position="925"/>
    </location>
</feature>
<feature type="compositionally biased region" description="Basic and acidic residues" evidence="3">
    <location>
        <begin position="161"/>
        <end position="182"/>
    </location>
</feature>
<dbReference type="InterPro" id="IPR036388">
    <property type="entry name" value="WH-like_DNA-bd_sf"/>
</dbReference>
<dbReference type="EMBL" id="JH921440">
    <property type="protein sequence ID" value="EKD15917.1"/>
    <property type="molecule type" value="Genomic_DNA"/>
</dbReference>
<feature type="compositionally biased region" description="Polar residues" evidence="3">
    <location>
        <begin position="761"/>
        <end position="778"/>
    </location>
</feature>
<accession>K1WTX9</accession>
<evidence type="ECO:0000256" key="3">
    <source>
        <dbReference type="SAM" id="MobiDB-lite"/>
    </source>
</evidence>
<dbReference type="GO" id="GO:0045727">
    <property type="term" value="P:positive regulation of translation"/>
    <property type="evidence" value="ECO:0007669"/>
    <property type="project" value="TreeGrafter"/>
</dbReference>
<gene>
    <name evidence="5" type="ORF">MBM_05928</name>
</gene>
<dbReference type="GO" id="GO:0010494">
    <property type="term" value="C:cytoplasmic stress granule"/>
    <property type="evidence" value="ECO:0007669"/>
    <property type="project" value="TreeGrafter"/>
</dbReference>
<dbReference type="PANTHER" id="PTHR22792">
    <property type="entry name" value="LUPUS LA PROTEIN-RELATED"/>
    <property type="match status" value="1"/>
</dbReference>
<feature type="compositionally biased region" description="Basic and acidic residues" evidence="3">
    <location>
        <begin position="83"/>
        <end position="95"/>
    </location>
</feature>
<dbReference type="STRING" id="1072389.K1WTX9"/>
<dbReference type="AlphaFoldDB" id="K1WTX9"/>
<dbReference type="Gene3D" id="1.10.10.10">
    <property type="entry name" value="Winged helix-like DNA-binding domain superfamily/Winged helix DNA-binding domain"/>
    <property type="match status" value="1"/>
</dbReference>
<dbReference type="OrthoDB" id="340227at2759"/>
<feature type="compositionally biased region" description="Polar residues" evidence="3">
    <location>
        <begin position="414"/>
        <end position="427"/>
    </location>
</feature>
<dbReference type="SMART" id="SM00715">
    <property type="entry name" value="LA"/>
    <property type="match status" value="1"/>
</dbReference>
<feature type="compositionally biased region" description="Basic and acidic residues" evidence="3">
    <location>
        <begin position="132"/>
        <end position="151"/>
    </location>
</feature>
<evidence type="ECO:0000313" key="6">
    <source>
        <dbReference type="Proteomes" id="UP000006753"/>
    </source>
</evidence>
<proteinExistence type="predicted"/>
<feature type="region of interest" description="Disordered" evidence="3">
    <location>
        <begin position="754"/>
        <end position="806"/>
    </location>
</feature>
<dbReference type="PROSITE" id="PS50961">
    <property type="entry name" value="HTH_LA"/>
    <property type="match status" value="1"/>
</dbReference>
<feature type="compositionally biased region" description="Polar residues" evidence="3">
    <location>
        <begin position="488"/>
        <end position="500"/>
    </location>
</feature>
<dbReference type="SUPFAM" id="SSF46785">
    <property type="entry name" value="Winged helix' DNA-binding domain"/>
    <property type="match status" value="1"/>
</dbReference>
<feature type="compositionally biased region" description="Polar residues" evidence="3">
    <location>
        <begin position="552"/>
        <end position="562"/>
    </location>
</feature>
<feature type="compositionally biased region" description="Basic and acidic residues" evidence="3">
    <location>
        <begin position="269"/>
        <end position="282"/>
    </location>
</feature>
<feature type="compositionally biased region" description="Polar residues" evidence="3">
    <location>
        <begin position="796"/>
        <end position="806"/>
    </location>
</feature>
<dbReference type="InterPro" id="IPR006630">
    <property type="entry name" value="La_HTH"/>
</dbReference>
<dbReference type="InterPro" id="IPR036390">
    <property type="entry name" value="WH_DNA-bd_sf"/>
</dbReference>
<evidence type="ECO:0000259" key="4">
    <source>
        <dbReference type="PROSITE" id="PS50961"/>
    </source>
</evidence>
<dbReference type="RefSeq" id="XP_007293817.1">
    <property type="nucleotide sequence ID" value="XM_007293755.1"/>
</dbReference>
<keyword evidence="6" id="KW-1185">Reference proteome</keyword>
<evidence type="ECO:0000313" key="5">
    <source>
        <dbReference type="EMBL" id="EKD15917.1"/>
    </source>
</evidence>
<evidence type="ECO:0000256" key="2">
    <source>
        <dbReference type="PROSITE-ProRule" id="PRU00332"/>
    </source>
</evidence>
<feature type="compositionally biased region" description="Polar residues" evidence="3">
    <location>
        <begin position="220"/>
        <end position="230"/>
    </location>
</feature>
<dbReference type="SMART" id="SM00684">
    <property type="entry name" value="DM15"/>
    <property type="match status" value="2"/>
</dbReference>
<dbReference type="Pfam" id="PF05383">
    <property type="entry name" value="La"/>
    <property type="match status" value="1"/>
</dbReference>